<feature type="non-terminal residue" evidence="1">
    <location>
        <position position="1"/>
    </location>
</feature>
<evidence type="ECO:0000313" key="1">
    <source>
        <dbReference type="EMBL" id="EQD50538.1"/>
    </source>
</evidence>
<reference evidence="1" key="2">
    <citation type="journal article" date="2014" name="ISME J.">
        <title>Microbial stratification in low pH oxic and suboxic macroscopic growths along an acid mine drainage.</title>
        <authorList>
            <person name="Mendez-Garcia C."/>
            <person name="Mesa V."/>
            <person name="Sprenger R.R."/>
            <person name="Richter M."/>
            <person name="Diez M.S."/>
            <person name="Solano J."/>
            <person name="Bargiela R."/>
            <person name="Golyshina O.V."/>
            <person name="Manteca A."/>
            <person name="Ramos J.L."/>
            <person name="Gallego J.R."/>
            <person name="Llorente I."/>
            <person name="Martins Dos Santos V.A."/>
            <person name="Jensen O.N."/>
            <person name="Pelaez A.I."/>
            <person name="Sanchez J."/>
            <person name="Ferrer M."/>
        </authorList>
    </citation>
    <scope>NUCLEOTIDE SEQUENCE</scope>
</reference>
<proteinExistence type="predicted"/>
<accession>T1A0U2</accession>
<reference evidence="1" key="1">
    <citation type="submission" date="2013-08" db="EMBL/GenBank/DDBJ databases">
        <authorList>
            <person name="Mendez C."/>
            <person name="Richter M."/>
            <person name="Ferrer M."/>
            <person name="Sanchez J."/>
        </authorList>
    </citation>
    <scope>NUCLEOTIDE SEQUENCE</scope>
</reference>
<organism evidence="1">
    <name type="scientific">mine drainage metagenome</name>
    <dbReference type="NCBI Taxonomy" id="410659"/>
    <lineage>
        <taxon>unclassified sequences</taxon>
        <taxon>metagenomes</taxon>
        <taxon>ecological metagenomes</taxon>
    </lineage>
</organism>
<name>T1A0U2_9ZZZZ</name>
<sequence>VFNRIVGEAHADTLELAFAAFLESAPDVKAYGKNYLAVGFKIEFVMANGELSTYTPDFLVRTTAGAVWIVETKGREELDLPQKMARLRQWCEDATEAVKNDGGSAYHFVYVDQDGFENYKPTTFAGLVSVFREYQEGADGAH</sequence>
<protein>
    <submittedName>
        <fullName evidence="1">Type III restriction protein res subunit</fullName>
    </submittedName>
</protein>
<dbReference type="Gene3D" id="3.40.91.30">
    <property type="match status" value="1"/>
</dbReference>
<dbReference type="EMBL" id="AUZY01007255">
    <property type="protein sequence ID" value="EQD50538.1"/>
    <property type="molecule type" value="Genomic_DNA"/>
</dbReference>
<comment type="caution">
    <text evidence="1">The sequence shown here is derived from an EMBL/GenBank/DDBJ whole genome shotgun (WGS) entry which is preliminary data.</text>
</comment>
<gene>
    <name evidence="1" type="ORF">B1B_11206</name>
</gene>
<dbReference type="AlphaFoldDB" id="T1A0U2"/>